<evidence type="ECO:0000313" key="2">
    <source>
        <dbReference type="Proteomes" id="UP000002139"/>
    </source>
</evidence>
<dbReference type="AlphaFoldDB" id="A9GY38"/>
<dbReference type="eggNOG" id="ENOG502ZTWR">
    <property type="taxonomic scope" value="Bacteria"/>
</dbReference>
<protein>
    <submittedName>
        <fullName evidence="1">Uncharacterized protein</fullName>
    </submittedName>
</protein>
<proteinExistence type="predicted"/>
<dbReference type="EMBL" id="AM746676">
    <property type="protein sequence ID" value="CAN97180.1"/>
    <property type="molecule type" value="Genomic_DNA"/>
</dbReference>
<gene>
    <name evidence="1" type="ordered locus">sce7011</name>
</gene>
<sequence>MRAHSAGGQVSSVIEEGRIMEAEIVLPRELPYWGVDLCLEDRPGVPREVPPRLLESAHWIEPEQQPIEGPLLRHPGRARPTPVFSTALPPRGASGALRRIAYKVPDHRLSHWVALFIADRVDVIESLPLLLKRRAVRAGRPRRTASQRA</sequence>
<organism evidence="1 2">
    <name type="scientific">Sorangium cellulosum (strain So ce56)</name>
    <name type="common">Polyangium cellulosum (strain So ce56)</name>
    <dbReference type="NCBI Taxonomy" id="448385"/>
    <lineage>
        <taxon>Bacteria</taxon>
        <taxon>Pseudomonadati</taxon>
        <taxon>Myxococcota</taxon>
        <taxon>Polyangia</taxon>
        <taxon>Polyangiales</taxon>
        <taxon>Polyangiaceae</taxon>
        <taxon>Sorangium</taxon>
    </lineage>
</organism>
<dbReference type="Proteomes" id="UP000002139">
    <property type="component" value="Chromosome"/>
</dbReference>
<dbReference type="STRING" id="448385.sce7011"/>
<accession>A9GY38</accession>
<keyword evidence="2" id="KW-1185">Reference proteome</keyword>
<evidence type="ECO:0000313" key="1">
    <source>
        <dbReference type="EMBL" id="CAN97180.1"/>
    </source>
</evidence>
<reference evidence="1 2" key="1">
    <citation type="journal article" date="2007" name="Nat. Biotechnol.">
        <title>Complete genome sequence of the myxobacterium Sorangium cellulosum.</title>
        <authorList>
            <person name="Schneiker S."/>
            <person name="Perlova O."/>
            <person name="Kaiser O."/>
            <person name="Gerth K."/>
            <person name="Alici A."/>
            <person name="Altmeyer M.O."/>
            <person name="Bartels D."/>
            <person name="Bekel T."/>
            <person name="Beyer S."/>
            <person name="Bode E."/>
            <person name="Bode H.B."/>
            <person name="Bolten C.J."/>
            <person name="Choudhuri J.V."/>
            <person name="Doss S."/>
            <person name="Elnakady Y.A."/>
            <person name="Frank B."/>
            <person name="Gaigalat L."/>
            <person name="Goesmann A."/>
            <person name="Groeger C."/>
            <person name="Gross F."/>
            <person name="Jelsbak L."/>
            <person name="Jelsbak L."/>
            <person name="Kalinowski J."/>
            <person name="Kegler C."/>
            <person name="Knauber T."/>
            <person name="Konietzny S."/>
            <person name="Kopp M."/>
            <person name="Krause L."/>
            <person name="Krug D."/>
            <person name="Linke B."/>
            <person name="Mahmud T."/>
            <person name="Martinez-Arias R."/>
            <person name="McHardy A.C."/>
            <person name="Merai M."/>
            <person name="Meyer F."/>
            <person name="Mormann S."/>
            <person name="Munoz-Dorado J."/>
            <person name="Perez J."/>
            <person name="Pradella S."/>
            <person name="Rachid S."/>
            <person name="Raddatz G."/>
            <person name="Rosenau F."/>
            <person name="Rueckert C."/>
            <person name="Sasse F."/>
            <person name="Scharfe M."/>
            <person name="Schuster S.C."/>
            <person name="Suen G."/>
            <person name="Treuner-Lange A."/>
            <person name="Velicer G.J."/>
            <person name="Vorholter F.-J."/>
            <person name="Weissman K.J."/>
            <person name="Welch R.D."/>
            <person name="Wenzel S.C."/>
            <person name="Whitworth D.E."/>
            <person name="Wilhelm S."/>
            <person name="Wittmann C."/>
            <person name="Bloecker H."/>
            <person name="Puehler A."/>
            <person name="Mueller R."/>
        </authorList>
    </citation>
    <scope>NUCLEOTIDE SEQUENCE [LARGE SCALE GENOMIC DNA]</scope>
    <source>
        <strain evidence="2">So ce56</strain>
    </source>
</reference>
<name>A9GY38_SORC5</name>
<dbReference type="HOGENOM" id="CLU_1905399_0_0_7"/>
<dbReference type="KEGG" id="scl:sce7011"/>
<dbReference type="BioCyc" id="SCEL448385:SCE_RS35975-MONOMER"/>